<organism evidence="1">
    <name type="scientific">Pseudomonas viridiflava</name>
    <name type="common">Phytomonas viridiflava</name>
    <dbReference type="NCBI Taxonomy" id="33069"/>
    <lineage>
        <taxon>Bacteria</taxon>
        <taxon>Pseudomonadati</taxon>
        <taxon>Pseudomonadota</taxon>
        <taxon>Gammaproteobacteria</taxon>
        <taxon>Pseudomonadales</taxon>
        <taxon>Pseudomonadaceae</taxon>
        <taxon>Pseudomonas</taxon>
    </lineage>
</organism>
<dbReference type="InterPro" id="IPR021427">
    <property type="entry name" value="DUF3077"/>
</dbReference>
<evidence type="ECO:0008006" key="2">
    <source>
        <dbReference type="Google" id="ProtNLM"/>
    </source>
</evidence>
<proteinExistence type="predicted"/>
<dbReference type="Pfam" id="PF11275">
    <property type="entry name" value="DUF3077"/>
    <property type="match status" value="1"/>
</dbReference>
<reference evidence="1" key="1">
    <citation type="journal article" date="2006" name="Proc. Natl. Acad. Sci. U.S.A.">
        <title>Presence/absence polymorphism for alternative pathogenicity islands in Pseudomonas viridiflava, a pathogen of Arabidopsis.</title>
        <authorList>
            <person name="Araki H."/>
            <person name="Tian D."/>
            <person name="Goss E.M."/>
            <person name="Jakob K."/>
            <person name="Halldorsdottir S.S."/>
            <person name="Kreitman M."/>
            <person name="Bergelson J."/>
        </authorList>
    </citation>
    <scope>NUCLEOTIDE SEQUENCE</scope>
    <source>
        <strain evidence="1">ME3.1b</strain>
    </source>
</reference>
<evidence type="ECO:0000313" key="1">
    <source>
        <dbReference type="EMBL" id="AAT96076.1"/>
    </source>
</evidence>
<accession>I6LCH0</accession>
<dbReference type="AlphaFoldDB" id="I6LCH0"/>
<name>I6LCH0_PSEVI</name>
<sequence>MKTDHHFKTVGKTLFGRYDAENIPLFSVRAGVSIEEALEHASCLMGCVRELTLVDSMGGDADVRVWSAHYLGEMAKAIIDDVTMGLKHSRTRP</sequence>
<protein>
    <recommendedName>
        <fullName evidence="2">DUF3077 domain-containing protein</fullName>
    </recommendedName>
</protein>
<dbReference type="EMBL" id="AY597275">
    <property type="protein sequence ID" value="AAT96076.1"/>
    <property type="molecule type" value="Genomic_DNA"/>
</dbReference>